<sequence length="172" mass="19119">MNQNASRTTDLRHPDRKRTWHTEIGPWPDLPSAHIEKLPAPPSPVTLVRYAELYTAAGRIRRTEHGGSDMDTVTALLAARDEFLHTTFTLGFIDPDGALLAECSVGISDTTARLYIVHATKQPAELAHLLRGTLYRLHVHYPDVRTAEVSMDPHDEPLELALTASGFIVNHL</sequence>
<protein>
    <submittedName>
        <fullName evidence="2">Uncharacterized protein</fullName>
    </submittedName>
</protein>
<evidence type="ECO:0000313" key="2">
    <source>
        <dbReference type="EMBL" id="WUV46993.1"/>
    </source>
</evidence>
<evidence type="ECO:0000256" key="1">
    <source>
        <dbReference type="SAM" id="MobiDB-lite"/>
    </source>
</evidence>
<organism evidence="2 3">
    <name type="scientific">Nocardia vinacea</name>
    <dbReference type="NCBI Taxonomy" id="96468"/>
    <lineage>
        <taxon>Bacteria</taxon>
        <taxon>Bacillati</taxon>
        <taxon>Actinomycetota</taxon>
        <taxon>Actinomycetes</taxon>
        <taxon>Mycobacteriales</taxon>
        <taxon>Nocardiaceae</taxon>
        <taxon>Nocardia</taxon>
    </lineage>
</organism>
<proteinExistence type="predicted"/>
<dbReference type="EMBL" id="CP109441">
    <property type="protein sequence ID" value="WUV46993.1"/>
    <property type="molecule type" value="Genomic_DNA"/>
</dbReference>
<evidence type="ECO:0000313" key="3">
    <source>
        <dbReference type="Proteomes" id="UP001432062"/>
    </source>
</evidence>
<dbReference type="Proteomes" id="UP001432062">
    <property type="component" value="Chromosome"/>
</dbReference>
<dbReference type="RefSeq" id="WP_327099903.1">
    <property type="nucleotide sequence ID" value="NZ_CP109149.1"/>
</dbReference>
<reference evidence="2" key="1">
    <citation type="submission" date="2022-10" db="EMBL/GenBank/DDBJ databases">
        <title>The complete genomes of actinobacterial strains from the NBC collection.</title>
        <authorList>
            <person name="Joergensen T.S."/>
            <person name="Alvarez Arevalo M."/>
            <person name="Sterndorff E.B."/>
            <person name="Faurdal D."/>
            <person name="Vuksanovic O."/>
            <person name="Mourched A.-S."/>
            <person name="Charusanti P."/>
            <person name="Shaw S."/>
            <person name="Blin K."/>
            <person name="Weber T."/>
        </authorList>
    </citation>
    <scope>NUCLEOTIDE SEQUENCE</scope>
    <source>
        <strain evidence="2">NBC_01482</strain>
    </source>
</reference>
<keyword evidence="3" id="KW-1185">Reference proteome</keyword>
<feature type="region of interest" description="Disordered" evidence="1">
    <location>
        <begin position="1"/>
        <end position="23"/>
    </location>
</feature>
<gene>
    <name evidence="2" type="ORF">OG563_01660</name>
</gene>
<name>A0ABZ1YV47_9NOCA</name>
<accession>A0ABZ1YV47</accession>